<sequence length="185" mass="19909">MEAATVERLFATVLQRDGDRPWMDAALACALVDAGVPTCAVWDLWALVLEQAESGKTRRLRHGEPHAEPPVVAAVAWAHDILGDIGGRVRRIAAGALAALRSLATAAGEDPDAACTRDRHAAVGYHVGIYLIVRVPGAGVHVGQVVRCMPATTGIFQRFHQHCCCQAPFGFDKLLQEEEARQART</sequence>
<evidence type="ECO:0000313" key="2">
    <source>
        <dbReference type="Proteomes" id="UP000798662"/>
    </source>
</evidence>
<protein>
    <submittedName>
        <fullName evidence="1">Uncharacterized protein</fullName>
    </submittedName>
</protein>
<organism evidence="1 2">
    <name type="scientific">Pyropia yezoensis</name>
    <name type="common">Susabi-nori</name>
    <name type="synonym">Porphyra yezoensis</name>
    <dbReference type="NCBI Taxonomy" id="2788"/>
    <lineage>
        <taxon>Eukaryota</taxon>
        <taxon>Rhodophyta</taxon>
        <taxon>Bangiophyceae</taxon>
        <taxon>Bangiales</taxon>
        <taxon>Bangiaceae</taxon>
        <taxon>Pyropia</taxon>
    </lineage>
</organism>
<dbReference type="EMBL" id="CM020620">
    <property type="protein sequence ID" value="KAK1870243.1"/>
    <property type="molecule type" value="Genomic_DNA"/>
</dbReference>
<comment type="caution">
    <text evidence="1">The sequence shown here is derived from an EMBL/GenBank/DDBJ whole genome shotgun (WGS) entry which is preliminary data.</text>
</comment>
<dbReference type="Proteomes" id="UP000798662">
    <property type="component" value="Chromosome 3"/>
</dbReference>
<accession>A0ACC3CK26</accession>
<keyword evidence="2" id="KW-1185">Reference proteome</keyword>
<gene>
    <name evidence="1" type="ORF">I4F81_012705</name>
</gene>
<proteinExistence type="predicted"/>
<reference evidence="1" key="1">
    <citation type="submission" date="2019-11" db="EMBL/GenBank/DDBJ databases">
        <title>Nori genome reveals adaptations in red seaweeds to the harsh intertidal environment.</title>
        <authorList>
            <person name="Wang D."/>
            <person name="Mao Y."/>
        </authorList>
    </citation>
    <scope>NUCLEOTIDE SEQUENCE</scope>
    <source>
        <tissue evidence="1">Gametophyte</tissue>
    </source>
</reference>
<name>A0ACC3CK26_PYRYE</name>
<evidence type="ECO:0000313" key="1">
    <source>
        <dbReference type="EMBL" id="KAK1870243.1"/>
    </source>
</evidence>